<dbReference type="AlphaFoldDB" id="A0A815R2F2"/>
<evidence type="ECO:0000313" key="2">
    <source>
        <dbReference type="EMBL" id="CAF4338806.1"/>
    </source>
</evidence>
<accession>A0A815R2F2</accession>
<evidence type="ECO:0000313" key="3">
    <source>
        <dbReference type="Proteomes" id="UP000663829"/>
    </source>
</evidence>
<evidence type="ECO:0000313" key="1">
    <source>
        <dbReference type="EMBL" id="CAF1471172.1"/>
    </source>
</evidence>
<dbReference type="EMBL" id="CAJNOQ010020557">
    <property type="protein sequence ID" value="CAF1471172.1"/>
    <property type="molecule type" value="Genomic_DNA"/>
</dbReference>
<proteinExistence type="predicted"/>
<dbReference type="Proteomes" id="UP000663829">
    <property type="component" value="Unassembled WGS sequence"/>
</dbReference>
<sequence>ITVKGQATVKVSPQIINEQYDLKIPSTPPQLSIVIQNASFDVGWDEFTDEMNEKYDGKIVNIVRLKNRNLQELKLVKVEFNVIKTRYEVLEKKNVFIGHIVYKVAEYLALAHVLVCSRCLGIGHFQKIVHKKTRLRAKHVEKNMEIQKNTNTLEKSALTKPLLTNRSNNNSNNVNALSTANFSYSVPPQSMRTTRAPWALPSQPLDELVSMITKQISEEAEKTRESF</sequence>
<organism evidence="1 3">
    <name type="scientific">Didymodactylos carnosus</name>
    <dbReference type="NCBI Taxonomy" id="1234261"/>
    <lineage>
        <taxon>Eukaryota</taxon>
        <taxon>Metazoa</taxon>
        <taxon>Spiralia</taxon>
        <taxon>Gnathifera</taxon>
        <taxon>Rotifera</taxon>
        <taxon>Eurotatoria</taxon>
        <taxon>Bdelloidea</taxon>
        <taxon>Philodinida</taxon>
        <taxon>Philodinidae</taxon>
        <taxon>Didymodactylos</taxon>
    </lineage>
</organism>
<dbReference type="EMBL" id="CAJOBC010086021">
    <property type="protein sequence ID" value="CAF4338806.1"/>
    <property type="molecule type" value="Genomic_DNA"/>
</dbReference>
<dbReference type="Proteomes" id="UP000681722">
    <property type="component" value="Unassembled WGS sequence"/>
</dbReference>
<gene>
    <name evidence="1" type="ORF">GPM918_LOCUS35471</name>
    <name evidence="2" type="ORF">SRO942_LOCUS36185</name>
</gene>
<feature type="non-terminal residue" evidence="1">
    <location>
        <position position="227"/>
    </location>
</feature>
<reference evidence="1" key="1">
    <citation type="submission" date="2021-02" db="EMBL/GenBank/DDBJ databases">
        <authorList>
            <person name="Nowell W R."/>
        </authorList>
    </citation>
    <scope>NUCLEOTIDE SEQUENCE</scope>
</reference>
<keyword evidence="3" id="KW-1185">Reference proteome</keyword>
<protein>
    <submittedName>
        <fullName evidence="1">Uncharacterized protein</fullName>
    </submittedName>
</protein>
<name>A0A815R2F2_9BILA</name>
<comment type="caution">
    <text evidence="1">The sequence shown here is derived from an EMBL/GenBank/DDBJ whole genome shotgun (WGS) entry which is preliminary data.</text>
</comment>